<dbReference type="SUPFAM" id="SSF118203">
    <property type="entry name" value="Vacuolar ATP synthase subunit C"/>
    <property type="match status" value="1"/>
</dbReference>
<protein>
    <recommendedName>
        <fullName evidence="5">V-type proton ATPase subunit C</fullName>
    </recommendedName>
</protein>
<keyword evidence="2 5" id="KW-0813">Transport</keyword>
<keyword evidence="7" id="KW-1185">Reference proteome</keyword>
<dbReference type="PANTHER" id="PTHR10137:SF0">
    <property type="entry name" value="V-TYPE PROTON ATPASE SUBUNIT C"/>
    <property type="match status" value="1"/>
</dbReference>
<dbReference type="PANTHER" id="PTHR10137">
    <property type="entry name" value="V-TYPE PROTON ATPASE SUBUNIT C"/>
    <property type="match status" value="1"/>
</dbReference>
<dbReference type="EMBL" id="JANEYF010002228">
    <property type="protein sequence ID" value="KAJ8949517.1"/>
    <property type="molecule type" value="Genomic_DNA"/>
</dbReference>
<dbReference type="Pfam" id="PF03223">
    <property type="entry name" value="V-ATPase_C"/>
    <property type="match status" value="1"/>
</dbReference>
<comment type="similarity">
    <text evidence="1 5">Belongs to the V-ATPase C subunit family.</text>
</comment>
<keyword evidence="3 5" id="KW-0375">Hydrogen ion transport</keyword>
<comment type="caution">
    <text evidence="6">The sequence shown here is derived from an EMBL/GenBank/DDBJ whole genome shotgun (WGS) entry which is preliminary data.</text>
</comment>
<evidence type="ECO:0000256" key="5">
    <source>
        <dbReference type="RuleBase" id="RU364010"/>
    </source>
</evidence>
<comment type="subunit">
    <text evidence="5">V-ATPase is a heteromultimeric enzyme made up of two complexes: the ATP-hydrolytic V1 complex and the proton translocation V0 complex. The V1 complex consists of three catalytic AB heterodimers that form a heterohexamer, three peripheral stalks each consisting of EG heterodimers, one central rotor including subunits D and F, and the regulatory subunits C and H. The proton translocation complex V0 consists of the proton transport subunit a, a ring of proteolipid subunits c9c'', rotary subunit d, subunits e and f, and two accessory subunits.</text>
</comment>
<evidence type="ECO:0000256" key="3">
    <source>
        <dbReference type="ARBA" id="ARBA00022781"/>
    </source>
</evidence>
<reference evidence="6" key="1">
    <citation type="journal article" date="2023" name="Insect Mol. Biol.">
        <title>Genome sequencing provides insights into the evolution of gene families encoding plant cell wall-degrading enzymes in longhorned beetles.</title>
        <authorList>
            <person name="Shin N.R."/>
            <person name="Okamura Y."/>
            <person name="Kirsch R."/>
            <person name="Pauchet Y."/>
        </authorList>
    </citation>
    <scope>NUCLEOTIDE SEQUENCE</scope>
    <source>
        <strain evidence="6">RBIC_L_NR</strain>
    </source>
</reference>
<dbReference type="InterPro" id="IPR004907">
    <property type="entry name" value="ATPase_V1-cplx_csu"/>
</dbReference>
<comment type="function">
    <text evidence="5">Subunit of the V1 complex of vacuolar(H+)-ATPase (V-ATPase), a multisubunit enzyme composed of a peripheral complex (V1) that hydrolyzes ATP and a membrane integral complex (V0) that translocates protons. V-ATPase is responsible for acidifying and maintaining the pH of intracellular compartments and in some cell types, is targeted to the plasma membrane, where it is responsible for acidifying the extracellular environment. Subunit C is necessary for the assembly of the catalytic sector of the enzyme and is likely to have a specific function in its catalytic activity.</text>
</comment>
<dbReference type="GO" id="GO:0000221">
    <property type="term" value="C:vacuolar proton-transporting V-type ATPase, V1 domain"/>
    <property type="evidence" value="ECO:0007669"/>
    <property type="project" value="TreeGrafter"/>
</dbReference>
<proteinExistence type="inferred from homology"/>
<organism evidence="6 7">
    <name type="scientific">Rhamnusium bicolor</name>
    <dbReference type="NCBI Taxonomy" id="1586634"/>
    <lineage>
        <taxon>Eukaryota</taxon>
        <taxon>Metazoa</taxon>
        <taxon>Ecdysozoa</taxon>
        <taxon>Arthropoda</taxon>
        <taxon>Hexapoda</taxon>
        <taxon>Insecta</taxon>
        <taxon>Pterygota</taxon>
        <taxon>Neoptera</taxon>
        <taxon>Endopterygota</taxon>
        <taxon>Coleoptera</taxon>
        <taxon>Polyphaga</taxon>
        <taxon>Cucujiformia</taxon>
        <taxon>Chrysomeloidea</taxon>
        <taxon>Cerambycidae</taxon>
        <taxon>Lepturinae</taxon>
        <taxon>Rhagiini</taxon>
        <taxon>Rhamnusium</taxon>
    </lineage>
</organism>
<dbReference type="Proteomes" id="UP001162156">
    <property type="component" value="Unassembled WGS sequence"/>
</dbReference>
<evidence type="ECO:0000256" key="1">
    <source>
        <dbReference type="ARBA" id="ARBA00006138"/>
    </source>
</evidence>
<gene>
    <name evidence="6" type="ORF">NQ314_008210</name>
</gene>
<dbReference type="Gene3D" id="1.20.1460.10">
    <property type="entry name" value="subunit c (vma5p) of the yeast v-atpase, domain 2"/>
    <property type="match status" value="1"/>
</dbReference>
<dbReference type="GO" id="GO:0005765">
    <property type="term" value="C:lysosomal membrane"/>
    <property type="evidence" value="ECO:0007669"/>
    <property type="project" value="TreeGrafter"/>
</dbReference>
<accession>A0AAV8YFE9</accession>
<evidence type="ECO:0000256" key="2">
    <source>
        <dbReference type="ARBA" id="ARBA00022448"/>
    </source>
</evidence>
<evidence type="ECO:0000313" key="7">
    <source>
        <dbReference type="Proteomes" id="UP001162156"/>
    </source>
</evidence>
<name>A0AAV8YFE9_9CUCU</name>
<dbReference type="GO" id="GO:0046961">
    <property type="term" value="F:proton-transporting ATPase activity, rotational mechanism"/>
    <property type="evidence" value="ECO:0007669"/>
    <property type="project" value="InterPro"/>
</dbReference>
<dbReference type="AlphaFoldDB" id="A0AAV8YFE9"/>
<sequence>MVLCRTDLPSYLTRFQWDIAKYPIKQSLRNIADIISKQVGQIDADLKTKSSAYNNLKGNLQNLEKKQT</sequence>
<dbReference type="InterPro" id="IPR036132">
    <property type="entry name" value="Vac_ATP_synth_c_sf"/>
</dbReference>
<evidence type="ECO:0000313" key="6">
    <source>
        <dbReference type="EMBL" id="KAJ8949517.1"/>
    </source>
</evidence>
<keyword evidence="4 5" id="KW-0406">Ion transport</keyword>
<evidence type="ECO:0000256" key="4">
    <source>
        <dbReference type="ARBA" id="ARBA00023065"/>
    </source>
</evidence>